<reference evidence="2 3" key="1">
    <citation type="submission" date="2009-02" db="EMBL/GenBank/DDBJ databases">
        <authorList>
            <consortium name="The Broad Institute Genome Sequencing Platform"/>
            <person name="Feldgarden M."/>
            <person name="Young S.K."/>
            <person name="Kodira C.D."/>
            <person name="Zeng Q."/>
            <person name="Koehrsen M."/>
            <person name="Alvarado L."/>
            <person name="Berlin A."/>
            <person name="Borenstein D."/>
            <person name="Chen Z."/>
            <person name="Engels R."/>
            <person name="Freedman E."/>
            <person name="Gellesch M."/>
            <person name="Goldberg J."/>
            <person name="Griggs A."/>
            <person name="Gujja S."/>
            <person name="Heiman D."/>
            <person name="Hepburn T."/>
            <person name="Howarth C."/>
            <person name="Jen D."/>
            <person name="Larson L."/>
            <person name="Lewis B."/>
            <person name="Mehta T."/>
            <person name="Park D."/>
            <person name="Pearson M."/>
            <person name="Roberts A."/>
            <person name="Saif S."/>
            <person name="Shea T."/>
            <person name="Shenoy N."/>
            <person name="Sisk P."/>
            <person name="Stolte C."/>
            <person name="Sykes S."/>
            <person name="Walk T."/>
            <person name="White J."/>
            <person name="Yandava C."/>
            <person name="Gilmore M."/>
            <person name="Manson J."/>
            <person name="Palmer K."/>
            <person name="Carniol K."/>
            <person name="Lander E."/>
            <person name="Nusbaum C."/>
            <person name="Galagan J."/>
            <person name="Birren B."/>
        </authorList>
    </citation>
    <scope>NUCLEOTIDE SEQUENCE [LARGE SCALE GENOMIC DNA]</scope>
    <source>
        <strain evidence="2 3">EC20</strain>
    </source>
</reference>
<dbReference type="InterPro" id="IPR000182">
    <property type="entry name" value="GNAT_dom"/>
</dbReference>
<evidence type="ECO:0000313" key="2">
    <source>
        <dbReference type="EMBL" id="EEV40354.2"/>
    </source>
</evidence>
<dbReference type="eggNOG" id="COG0456">
    <property type="taxonomic scope" value="Bacteria"/>
</dbReference>
<evidence type="ECO:0000313" key="3">
    <source>
        <dbReference type="Proteomes" id="UP000012675"/>
    </source>
</evidence>
<dbReference type="Proteomes" id="UP000012675">
    <property type="component" value="Chromosome"/>
</dbReference>
<dbReference type="PROSITE" id="PS51186">
    <property type="entry name" value="GNAT"/>
    <property type="match status" value="1"/>
</dbReference>
<feature type="domain" description="N-acetyltransferase" evidence="1">
    <location>
        <begin position="1"/>
        <end position="147"/>
    </location>
</feature>
<dbReference type="InterPro" id="IPR016181">
    <property type="entry name" value="Acyl_CoA_acyltransferase"/>
</dbReference>
<protein>
    <recommendedName>
        <fullName evidence="1">N-acetyltransferase domain-containing protein</fullName>
    </recommendedName>
</protein>
<dbReference type="GO" id="GO:0016747">
    <property type="term" value="F:acyltransferase activity, transferring groups other than amino-acyl groups"/>
    <property type="evidence" value="ECO:0007669"/>
    <property type="project" value="InterPro"/>
</dbReference>
<evidence type="ECO:0000259" key="1">
    <source>
        <dbReference type="PROSITE" id="PS51186"/>
    </source>
</evidence>
<gene>
    <name evidence="2" type="ORF">ECBG_02623</name>
</gene>
<dbReference type="RefSeq" id="WP_015510281.1">
    <property type="nucleotide sequence ID" value="NC_020995.1"/>
</dbReference>
<accession>C9ABU5</accession>
<name>C9ABU5_ENTCA</name>
<organism evidence="2 3">
    <name type="scientific">Enterococcus casseliflavus EC20</name>
    <dbReference type="NCBI Taxonomy" id="565655"/>
    <lineage>
        <taxon>Bacteria</taxon>
        <taxon>Bacillati</taxon>
        <taxon>Bacillota</taxon>
        <taxon>Bacilli</taxon>
        <taxon>Lactobacillales</taxon>
        <taxon>Enterococcaceae</taxon>
        <taxon>Enterococcus</taxon>
    </lineage>
</organism>
<keyword evidence="3" id="KW-1185">Reference proteome</keyword>
<dbReference type="EMBL" id="CP004856">
    <property type="protein sequence ID" value="EEV40354.2"/>
    <property type="molecule type" value="Genomic_DNA"/>
</dbReference>
<dbReference type="GeneID" id="15143145"/>
<dbReference type="HOGENOM" id="CLU_013985_13_4_9"/>
<dbReference type="SUPFAM" id="SSF55729">
    <property type="entry name" value="Acyl-CoA N-acyltransferases (Nat)"/>
    <property type="match status" value="1"/>
</dbReference>
<dbReference type="Gene3D" id="3.40.630.30">
    <property type="match status" value="1"/>
</dbReference>
<dbReference type="AlphaFoldDB" id="C9ABU5"/>
<dbReference type="KEGG" id="ecas:ECBG_02623"/>
<proteinExistence type="predicted"/>
<dbReference type="Pfam" id="PF13673">
    <property type="entry name" value="Acetyltransf_10"/>
    <property type="match status" value="1"/>
</dbReference>
<sequence>MFIEAKQQMDRRKIYQWTDTYPSLEILAKDIEKKELLVLKDNTEKIVSAGVLSNESQSNVSKEYQGIRTIQRLVARPSQAGQGFGRQWINSCLEQQCDEGETLLSITNHTNLPMQRLFVKTGFLKVGETTIEGREAFGPFYIFKRNR</sequence>
<reference evidence="2 3" key="2">
    <citation type="submission" date="2013-03" db="EMBL/GenBank/DDBJ databases">
        <title>The Genome Sequence of Enterococcus casseliflavus EC20 (899205).</title>
        <authorList>
            <consortium name="The Broad Institute Genomics Platform"/>
            <consortium name="The Broad Institute Genome Sequencing Center for Infectious Disease"/>
            <person name="Russ C."/>
            <person name="Feldgarden M."/>
            <person name="Gilmore M."/>
            <person name="Manson J."/>
            <person name="Palmer K."/>
            <person name="Carniol K."/>
            <person name="Walker B."/>
            <person name="Young S.K."/>
            <person name="Zeng Q."/>
            <person name="Gargeya S."/>
            <person name="Fitzgerald M."/>
            <person name="Haas B."/>
            <person name="Abouelleil A."/>
            <person name="Allen A.W."/>
            <person name="Alvarado L."/>
            <person name="Arachchi H.M."/>
            <person name="Berlin A.M."/>
            <person name="Chapman S.B."/>
            <person name="Gainer-Dewar J."/>
            <person name="Goldberg J."/>
            <person name="Griggs A."/>
            <person name="Gujja S."/>
            <person name="Hansen M."/>
            <person name="Howarth C."/>
            <person name="Imamovic A."/>
            <person name="Ireland A."/>
            <person name="Larimer J."/>
            <person name="McCowan C."/>
            <person name="Murphy C."/>
            <person name="Pearson M."/>
            <person name="Poon T.W."/>
            <person name="Priest M."/>
            <person name="Roberts A."/>
            <person name="Saif S."/>
            <person name="Shea T."/>
            <person name="Sisk P."/>
            <person name="Sykes S."/>
            <person name="Wortman J."/>
            <person name="Nusbaum C."/>
            <person name="Birren B."/>
        </authorList>
    </citation>
    <scope>NUCLEOTIDE SEQUENCE [LARGE SCALE GENOMIC DNA]</scope>
    <source>
        <strain evidence="2 3">EC20</strain>
    </source>
</reference>